<organism evidence="1 2">
    <name type="scientific">Halorubrum ezzemoulense</name>
    <name type="common">Halorubrum chaoviator</name>
    <dbReference type="NCBI Taxonomy" id="337243"/>
    <lineage>
        <taxon>Archaea</taxon>
        <taxon>Methanobacteriati</taxon>
        <taxon>Methanobacteriota</taxon>
        <taxon>Stenosarchaea group</taxon>
        <taxon>Halobacteria</taxon>
        <taxon>Halobacteriales</taxon>
        <taxon>Haloferacaceae</taxon>
        <taxon>Halorubrum</taxon>
    </lineage>
</organism>
<protein>
    <submittedName>
        <fullName evidence="1">Uncharacterized protein</fullName>
    </submittedName>
</protein>
<dbReference type="RefSeq" id="WP_271944016.1">
    <property type="nucleotide sequence ID" value="NZ_JAQLTZ010000016.1"/>
</dbReference>
<name>A0ABT4Z6A6_HALEZ</name>
<sequence length="111" mass="12908">MNDESDKFCDLIHCLAHEHAHPDAKARAVLIKKSMSNPLDFDEVEDILCQADEELGFVNYRAGKVWLTQNRELLEFIKTRCGFDLWSISCRFDHLEPPSLRNEYNLPPPTF</sequence>
<reference evidence="1 2" key="1">
    <citation type="submission" date="2023-01" db="EMBL/GenBank/DDBJ databases">
        <title>Halorubrum ezzemoulense from Santa Pola, Spain.</title>
        <authorList>
            <person name="Feng Y."/>
            <person name="Louyakis A.S."/>
            <person name="Gogarten J.P."/>
        </authorList>
    </citation>
    <scope>NUCLEOTIDE SEQUENCE [LARGE SCALE GENOMIC DNA]</scope>
    <source>
        <strain evidence="1 2">AMM015</strain>
    </source>
</reference>
<keyword evidence="2" id="KW-1185">Reference proteome</keyword>
<comment type="caution">
    <text evidence="1">The sequence shown here is derived from an EMBL/GenBank/DDBJ whole genome shotgun (WGS) entry which is preliminary data.</text>
</comment>
<evidence type="ECO:0000313" key="2">
    <source>
        <dbReference type="Proteomes" id="UP001210528"/>
    </source>
</evidence>
<gene>
    <name evidence="1" type="ORF">PM085_15230</name>
</gene>
<accession>A0ABT4Z6A6</accession>
<evidence type="ECO:0000313" key="1">
    <source>
        <dbReference type="EMBL" id="MDB2293610.1"/>
    </source>
</evidence>
<proteinExistence type="predicted"/>
<dbReference type="Proteomes" id="UP001210528">
    <property type="component" value="Unassembled WGS sequence"/>
</dbReference>
<dbReference type="EMBL" id="JAQLUK010000023">
    <property type="protein sequence ID" value="MDB2293610.1"/>
    <property type="molecule type" value="Genomic_DNA"/>
</dbReference>